<comment type="caution">
    <text evidence="1">The sequence shown here is derived from an EMBL/GenBank/DDBJ whole genome shotgun (WGS) entry which is preliminary data.</text>
</comment>
<organism evidence="1 2">
    <name type="scientific">Tanacetum coccineum</name>
    <dbReference type="NCBI Taxonomy" id="301880"/>
    <lineage>
        <taxon>Eukaryota</taxon>
        <taxon>Viridiplantae</taxon>
        <taxon>Streptophyta</taxon>
        <taxon>Embryophyta</taxon>
        <taxon>Tracheophyta</taxon>
        <taxon>Spermatophyta</taxon>
        <taxon>Magnoliopsida</taxon>
        <taxon>eudicotyledons</taxon>
        <taxon>Gunneridae</taxon>
        <taxon>Pentapetalae</taxon>
        <taxon>asterids</taxon>
        <taxon>campanulids</taxon>
        <taxon>Asterales</taxon>
        <taxon>Asteraceae</taxon>
        <taxon>Asteroideae</taxon>
        <taxon>Anthemideae</taxon>
        <taxon>Anthemidinae</taxon>
        <taxon>Tanacetum</taxon>
    </lineage>
</organism>
<reference evidence="1" key="1">
    <citation type="journal article" date="2022" name="Int. J. Mol. Sci.">
        <title>Draft Genome of Tanacetum Coccineum: Genomic Comparison of Closely Related Tanacetum-Family Plants.</title>
        <authorList>
            <person name="Yamashiro T."/>
            <person name="Shiraishi A."/>
            <person name="Nakayama K."/>
            <person name="Satake H."/>
        </authorList>
    </citation>
    <scope>NUCLEOTIDE SEQUENCE</scope>
</reference>
<accession>A0ABQ5AC38</accession>
<dbReference type="PANTHER" id="PTHR44083">
    <property type="entry name" value="TOPLESS-RELATED PROTEIN 1-RELATED"/>
    <property type="match status" value="1"/>
</dbReference>
<keyword evidence="2" id="KW-1185">Reference proteome</keyword>
<gene>
    <name evidence="1" type="ORF">Tco_0819867</name>
</gene>
<dbReference type="Proteomes" id="UP001151760">
    <property type="component" value="Unassembled WGS sequence"/>
</dbReference>
<dbReference type="Gene3D" id="2.130.10.10">
    <property type="entry name" value="YVTN repeat-like/Quinoprotein amine dehydrogenase"/>
    <property type="match status" value="1"/>
</dbReference>
<dbReference type="SUPFAM" id="SSF50978">
    <property type="entry name" value="WD40 repeat-like"/>
    <property type="match status" value="1"/>
</dbReference>
<sequence>MIAHAISHANSELLNEFLKLPKDASESWLSVKMALKQIAIKSRADDYTYKEMLQQINDLEAASRVAFFDKFITSFAYTFEGHEAPVYSVVDYDALGHSCMRMAYSADGIRVFSCGTSKEGEAHFVEWNESEGAIEREYSGFKKRSMGVVQFDTTKNRFLATGDEFQIKFWDMDNINLLTVTDADEGLPVSDRSSCTIDTVALTRNAEGGYTSQQPRPAVRGDNVPEAARQENENAPLGGLFT</sequence>
<dbReference type="EMBL" id="BQNB010012063">
    <property type="protein sequence ID" value="GJS98697.1"/>
    <property type="molecule type" value="Genomic_DNA"/>
</dbReference>
<dbReference type="InterPro" id="IPR027728">
    <property type="entry name" value="Topless_fam"/>
</dbReference>
<protein>
    <submittedName>
        <fullName evidence="1">LIS1 homology motif protein</fullName>
    </submittedName>
</protein>
<name>A0ABQ5AC38_9ASTR</name>
<dbReference type="InterPro" id="IPR036322">
    <property type="entry name" value="WD40_repeat_dom_sf"/>
</dbReference>
<proteinExistence type="predicted"/>
<reference evidence="1" key="2">
    <citation type="submission" date="2022-01" db="EMBL/GenBank/DDBJ databases">
        <authorList>
            <person name="Yamashiro T."/>
            <person name="Shiraishi A."/>
            <person name="Satake H."/>
            <person name="Nakayama K."/>
        </authorList>
    </citation>
    <scope>NUCLEOTIDE SEQUENCE</scope>
</reference>
<dbReference type="InterPro" id="IPR015943">
    <property type="entry name" value="WD40/YVTN_repeat-like_dom_sf"/>
</dbReference>
<evidence type="ECO:0000313" key="2">
    <source>
        <dbReference type="Proteomes" id="UP001151760"/>
    </source>
</evidence>
<dbReference type="PANTHER" id="PTHR44083:SF5">
    <property type="entry name" value="PROTEIN TOPLESS-RELATED PROTEIN 2"/>
    <property type="match status" value="1"/>
</dbReference>
<evidence type="ECO:0000313" key="1">
    <source>
        <dbReference type="EMBL" id="GJS98697.1"/>
    </source>
</evidence>